<reference evidence="1" key="1">
    <citation type="submission" date="2022-08" db="UniProtKB">
        <authorList>
            <consortium name="EnsemblMetazoa"/>
        </authorList>
    </citation>
    <scope>IDENTIFICATION</scope>
    <source>
        <strain evidence="1">EBRO</strain>
    </source>
</reference>
<proteinExistence type="predicted"/>
<dbReference type="AlphaFoldDB" id="A0A182JH46"/>
<dbReference type="VEuPathDB" id="VectorBase:AATE017987"/>
<name>A0A182JH46_ANOAO</name>
<evidence type="ECO:0000313" key="1">
    <source>
        <dbReference type="EnsemblMetazoa" id="AATE017987-PA.1"/>
    </source>
</evidence>
<dbReference type="EnsemblMetazoa" id="AATE017987-RA">
    <property type="protein sequence ID" value="AATE017987-PA.1"/>
    <property type="gene ID" value="AATE017987"/>
</dbReference>
<sequence>MRLLRSDCSWLATAAAAIFLACFFEILLDEPTEETVPMPVVATNVPELLLESPRRVRPVTAWLRFFSRRCVESRLKADASRLNVLTSEPFIRGHGRLPEHLCLGEEIVLEELGLDAWSCEAQRFDRTLGQSTIRAPRVPVGRAPSRIGFSEQRGSYMRMLPSLETVAPNRPHGLQAKVKIWSV</sequence>
<dbReference type="PROSITE" id="PS51257">
    <property type="entry name" value="PROKAR_LIPOPROTEIN"/>
    <property type="match status" value="1"/>
</dbReference>
<organism evidence="1">
    <name type="scientific">Anopheles atroparvus</name>
    <name type="common">European mosquito</name>
    <dbReference type="NCBI Taxonomy" id="41427"/>
    <lineage>
        <taxon>Eukaryota</taxon>
        <taxon>Metazoa</taxon>
        <taxon>Ecdysozoa</taxon>
        <taxon>Arthropoda</taxon>
        <taxon>Hexapoda</taxon>
        <taxon>Insecta</taxon>
        <taxon>Pterygota</taxon>
        <taxon>Neoptera</taxon>
        <taxon>Endopterygota</taxon>
        <taxon>Diptera</taxon>
        <taxon>Nematocera</taxon>
        <taxon>Culicoidea</taxon>
        <taxon>Culicidae</taxon>
        <taxon>Anophelinae</taxon>
        <taxon>Anopheles</taxon>
    </lineage>
</organism>
<protein>
    <submittedName>
        <fullName evidence="1">Uncharacterized protein</fullName>
    </submittedName>
</protein>
<accession>A0A182JH46</accession>